<dbReference type="EMBL" id="CM042886">
    <property type="protein sequence ID" value="KAI4341275.1"/>
    <property type="molecule type" value="Genomic_DNA"/>
</dbReference>
<accession>A0ACB9NXA0</accession>
<proteinExistence type="predicted"/>
<evidence type="ECO:0000313" key="1">
    <source>
        <dbReference type="EMBL" id="KAI4341275.1"/>
    </source>
</evidence>
<gene>
    <name evidence="1" type="ORF">MLD38_026015</name>
</gene>
<reference evidence="2" key="1">
    <citation type="journal article" date="2023" name="Front. Plant Sci.">
        <title>Chromosomal-level genome assembly of Melastoma candidum provides insights into trichome evolution.</title>
        <authorList>
            <person name="Zhong Y."/>
            <person name="Wu W."/>
            <person name="Sun C."/>
            <person name="Zou P."/>
            <person name="Liu Y."/>
            <person name="Dai S."/>
            <person name="Zhou R."/>
        </authorList>
    </citation>
    <scope>NUCLEOTIDE SEQUENCE [LARGE SCALE GENOMIC DNA]</scope>
</reference>
<protein>
    <submittedName>
        <fullName evidence="1">Uncharacterized protein</fullName>
    </submittedName>
</protein>
<comment type="caution">
    <text evidence="1">The sequence shown here is derived from an EMBL/GenBank/DDBJ whole genome shotgun (WGS) entry which is preliminary data.</text>
</comment>
<sequence length="184" mass="20925">MANSGPPSPFPTGFNPKALQTLLTKYLSKTEKAMTGKRRIAPMASEDPRFKALSEPKIRVVHVFAPEIIETDTANFRDLVQRLTGKPAADRRNGHERKRSKVNMAREPETRLVVPEKPKPRKAVCFDLFRGPDSRERPTVKEEWDCGGYLKDFVDLDDGFMCELRGFRPRPPPHIEAPQPYALI</sequence>
<keyword evidence="2" id="KW-1185">Reference proteome</keyword>
<dbReference type="Proteomes" id="UP001057402">
    <property type="component" value="Chromosome 7"/>
</dbReference>
<organism evidence="1 2">
    <name type="scientific">Melastoma candidum</name>
    <dbReference type="NCBI Taxonomy" id="119954"/>
    <lineage>
        <taxon>Eukaryota</taxon>
        <taxon>Viridiplantae</taxon>
        <taxon>Streptophyta</taxon>
        <taxon>Embryophyta</taxon>
        <taxon>Tracheophyta</taxon>
        <taxon>Spermatophyta</taxon>
        <taxon>Magnoliopsida</taxon>
        <taxon>eudicotyledons</taxon>
        <taxon>Gunneridae</taxon>
        <taxon>Pentapetalae</taxon>
        <taxon>rosids</taxon>
        <taxon>malvids</taxon>
        <taxon>Myrtales</taxon>
        <taxon>Melastomataceae</taxon>
        <taxon>Melastomatoideae</taxon>
        <taxon>Melastomateae</taxon>
        <taxon>Melastoma</taxon>
    </lineage>
</organism>
<evidence type="ECO:0000313" key="2">
    <source>
        <dbReference type="Proteomes" id="UP001057402"/>
    </source>
</evidence>
<name>A0ACB9NXA0_9MYRT</name>